<evidence type="ECO:0008006" key="4">
    <source>
        <dbReference type="Google" id="ProtNLM"/>
    </source>
</evidence>
<proteinExistence type="predicted"/>
<name>A0A426X6F2_ENSVE</name>
<accession>A0A426X6F2</accession>
<evidence type="ECO:0000313" key="3">
    <source>
        <dbReference type="Proteomes" id="UP000287651"/>
    </source>
</evidence>
<sequence length="96" mass="10806">MRLCRVGLFYAFLLHFCNKGIKERGRPTIARPSIMATGCGQGPFKGGHTWPRLLARAVACGQPARGDARPRPTYKERHLLVARPRGQPRPPMRCRL</sequence>
<protein>
    <recommendedName>
        <fullName evidence="4">Secreted protein</fullName>
    </recommendedName>
</protein>
<feature type="signal peptide" evidence="1">
    <location>
        <begin position="1"/>
        <end position="19"/>
    </location>
</feature>
<dbReference type="AlphaFoldDB" id="A0A426X6F2"/>
<gene>
    <name evidence="2" type="ORF">B296_00043565</name>
</gene>
<keyword evidence="1" id="KW-0732">Signal</keyword>
<evidence type="ECO:0000256" key="1">
    <source>
        <dbReference type="SAM" id="SignalP"/>
    </source>
</evidence>
<evidence type="ECO:0000313" key="2">
    <source>
        <dbReference type="EMBL" id="RRT35049.1"/>
    </source>
</evidence>
<feature type="chain" id="PRO_5019127810" description="Secreted protein" evidence="1">
    <location>
        <begin position="20"/>
        <end position="96"/>
    </location>
</feature>
<dbReference type="Proteomes" id="UP000287651">
    <property type="component" value="Unassembled WGS sequence"/>
</dbReference>
<organism evidence="2 3">
    <name type="scientific">Ensete ventricosum</name>
    <name type="common">Abyssinian banana</name>
    <name type="synonym">Musa ensete</name>
    <dbReference type="NCBI Taxonomy" id="4639"/>
    <lineage>
        <taxon>Eukaryota</taxon>
        <taxon>Viridiplantae</taxon>
        <taxon>Streptophyta</taxon>
        <taxon>Embryophyta</taxon>
        <taxon>Tracheophyta</taxon>
        <taxon>Spermatophyta</taxon>
        <taxon>Magnoliopsida</taxon>
        <taxon>Liliopsida</taxon>
        <taxon>Zingiberales</taxon>
        <taxon>Musaceae</taxon>
        <taxon>Ensete</taxon>
    </lineage>
</organism>
<comment type="caution">
    <text evidence="2">The sequence shown here is derived from an EMBL/GenBank/DDBJ whole genome shotgun (WGS) entry which is preliminary data.</text>
</comment>
<dbReference type="EMBL" id="AMZH03025680">
    <property type="protein sequence ID" value="RRT35049.1"/>
    <property type="molecule type" value="Genomic_DNA"/>
</dbReference>
<reference evidence="2 3" key="1">
    <citation type="journal article" date="2014" name="Agronomy (Basel)">
        <title>A Draft Genome Sequence for Ensete ventricosum, the Drought-Tolerant Tree Against Hunger.</title>
        <authorList>
            <person name="Harrison J."/>
            <person name="Moore K.A."/>
            <person name="Paszkiewicz K."/>
            <person name="Jones T."/>
            <person name="Grant M."/>
            <person name="Ambacheew D."/>
            <person name="Muzemil S."/>
            <person name="Studholme D.J."/>
        </authorList>
    </citation>
    <scope>NUCLEOTIDE SEQUENCE [LARGE SCALE GENOMIC DNA]</scope>
</reference>